<dbReference type="EMBL" id="BMVX01000008">
    <property type="protein sequence ID" value="GGZ65191.1"/>
    <property type="molecule type" value="Genomic_DNA"/>
</dbReference>
<evidence type="ECO:0000256" key="1">
    <source>
        <dbReference type="SAM" id="MobiDB-lite"/>
    </source>
</evidence>
<dbReference type="Proteomes" id="UP000634660">
    <property type="component" value="Unassembled WGS sequence"/>
</dbReference>
<organism evidence="2 3">
    <name type="scientific">Streptomyces subrutilus</name>
    <dbReference type="NCBI Taxonomy" id="36818"/>
    <lineage>
        <taxon>Bacteria</taxon>
        <taxon>Bacillati</taxon>
        <taxon>Actinomycetota</taxon>
        <taxon>Actinomycetes</taxon>
        <taxon>Kitasatosporales</taxon>
        <taxon>Streptomycetaceae</taxon>
        <taxon>Streptomyces</taxon>
    </lineage>
</organism>
<evidence type="ECO:0000313" key="3">
    <source>
        <dbReference type="Proteomes" id="UP000634660"/>
    </source>
</evidence>
<comment type="caution">
    <text evidence="2">The sequence shown here is derived from an EMBL/GenBank/DDBJ whole genome shotgun (WGS) entry which is preliminary data.</text>
</comment>
<name>A0A918QP82_9ACTN</name>
<proteinExistence type="predicted"/>
<evidence type="ECO:0000313" key="2">
    <source>
        <dbReference type="EMBL" id="GGZ65191.1"/>
    </source>
</evidence>
<sequence length="404" mass="41701">MVARARRLGFRDRMKRLLIAAGGGGDAITAAMVHRALHGADAPALVLTYAWERLVVDPVPGPRRTADFTGTETAARDLALVTAATAPVAPAGSLIPRLAAELGPRIGLLDPYGGTLGLARQITAAAHWCGADRIDLVDVGGDIVANGDEPTLRSPLGDALALAACAATGIATAVLVAGPGLDNEVPLPDLLPRLGEPSFALTAAHTEGVRGVFDWHPSEASALLVAAARGIRGVCGTRDAPRPVLLDDAARQVHRLTLERALALNPLARALAGCTGLDDAEEASRAVCGFSEIERERHRAARSGAPRQATTPNGAAPPGTAPLGTPGPGRPARDPATVLARFADWERGLLAAGLAYVTTRRITEELDLDDAEARSLLGTLRAGRPRRHAPPLWRLAGAGAGSGV</sequence>
<dbReference type="AlphaFoldDB" id="A0A918QP82"/>
<protein>
    <recommendedName>
        <fullName evidence="4">DUF1152 domain-containing protein</fullName>
    </recommendedName>
</protein>
<gene>
    <name evidence="2" type="ORF">GCM10010371_26120</name>
</gene>
<accession>A0A918QP82</accession>
<dbReference type="Pfam" id="PF06626">
    <property type="entry name" value="DUF1152"/>
    <property type="match status" value="1"/>
</dbReference>
<dbReference type="InterPro" id="IPR010581">
    <property type="entry name" value="DUF1152"/>
</dbReference>
<feature type="region of interest" description="Disordered" evidence="1">
    <location>
        <begin position="298"/>
        <end position="334"/>
    </location>
</feature>
<reference evidence="2" key="2">
    <citation type="submission" date="2020-09" db="EMBL/GenBank/DDBJ databases">
        <authorList>
            <person name="Sun Q."/>
            <person name="Ohkuma M."/>
        </authorList>
    </citation>
    <scope>NUCLEOTIDE SEQUENCE</scope>
    <source>
        <strain evidence="2">JCM 4834</strain>
    </source>
</reference>
<reference evidence="2" key="1">
    <citation type="journal article" date="2014" name="Int. J. Syst. Evol. Microbiol.">
        <title>Complete genome sequence of Corynebacterium casei LMG S-19264T (=DSM 44701T), isolated from a smear-ripened cheese.</title>
        <authorList>
            <consortium name="US DOE Joint Genome Institute (JGI-PGF)"/>
            <person name="Walter F."/>
            <person name="Albersmeier A."/>
            <person name="Kalinowski J."/>
            <person name="Ruckert C."/>
        </authorList>
    </citation>
    <scope>NUCLEOTIDE SEQUENCE</scope>
    <source>
        <strain evidence="2">JCM 4834</strain>
    </source>
</reference>
<evidence type="ECO:0008006" key="4">
    <source>
        <dbReference type="Google" id="ProtNLM"/>
    </source>
</evidence>
<feature type="compositionally biased region" description="Low complexity" evidence="1">
    <location>
        <begin position="309"/>
        <end position="324"/>
    </location>
</feature>